<organism evidence="1 2">
    <name type="scientific">Glaesserella australis</name>
    <dbReference type="NCBI Taxonomy" id="2094024"/>
    <lineage>
        <taxon>Bacteria</taxon>
        <taxon>Pseudomonadati</taxon>
        <taxon>Pseudomonadota</taxon>
        <taxon>Gammaproteobacteria</taxon>
        <taxon>Pasteurellales</taxon>
        <taxon>Pasteurellaceae</taxon>
        <taxon>Glaesserella</taxon>
    </lineage>
</organism>
<gene>
    <name evidence="1" type="ORF">C5N92_00535</name>
</gene>
<comment type="caution">
    <text evidence="1">The sequence shown here is derived from an EMBL/GenBank/DDBJ whole genome shotgun (WGS) entry which is preliminary data.</text>
</comment>
<keyword evidence="2" id="KW-1185">Reference proteome</keyword>
<dbReference type="AlphaFoldDB" id="A0A328C1W3"/>
<dbReference type="OrthoDB" id="5681191at2"/>
<dbReference type="Proteomes" id="UP000248689">
    <property type="component" value="Unassembled WGS sequence"/>
</dbReference>
<name>A0A328C1W3_9PAST</name>
<protein>
    <submittedName>
        <fullName evidence="1">Uncharacterized protein</fullName>
    </submittedName>
</protein>
<reference evidence="2" key="1">
    <citation type="submission" date="2018-02" db="EMBL/GenBank/DDBJ databases">
        <title>Glaesserella australis sp. nov., isolated from the lungs of pigs.</title>
        <authorList>
            <person name="Turni C."/>
            <person name="Christensen H."/>
        </authorList>
    </citation>
    <scope>NUCLEOTIDE SEQUENCE [LARGE SCALE GENOMIC DNA]</scope>
    <source>
        <strain evidence="2">HS4635</strain>
    </source>
</reference>
<evidence type="ECO:0000313" key="1">
    <source>
        <dbReference type="EMBL" id="RAL19895.1"/>
    </source>
</evidence>
<accession>A0A328C1W3</accession>
<sequence length="66" mass="7770">MKELIYFYLIVGCYIAHRRTSHLDANSAEFLKTYLKIVCTYPKELFSKIPSLKKKESENPEKQQGE</sequence>
<proteinExistence type="predicted"/>
<dbReference type="GeneID" id="31488187"/>
<evidence type="ECO:0000313" key="2">
    <source>
        <dbReference type="Proteomes" id="UP000248689"/>
    </source>
</evidence>
<dbReference type="RefSeq" id="WP_005822158.1">
    <property type="nucleotide sequence ID" value="NZ_PTPX01000001.1"/>
</dbReference>
<dbReference type="EMBL" id="PTPX01000001">
    <property type="protein sequence ID" value="RAL19895.1"/>
    <property type="molecule type" value="Genomic_DNA"/>
</dbReference>